<keyword evidence="2" id="KW-1185">Reference proteome</keyword>
<dbReference type="KEGG" id="cbr:CBG_27896"/>
<evidence type="ECO:0000313" key="2">
    <source>
        <dbReference type="Proteomes" id="UP000008549"/>
    </source>
</evidence>
<dbReference type="WormBase" id="CBG27896">
    <property type="protein sequence ID" value="CBP26047"/>
    <property type="gene ID" value="WBGene00089310"/>
</dbReference>
<dbReference type="RefSeq" id="XP_045097894.1">
    <property type="nucleotide sequence ID" value="XM_045240145.1"/>
</dbReference>
<evidence type="ECO:0000313" key="3">
    <source>
        <dbReference type="WormBase" id="CBG27896"/>
    </source>
</evidence>
<protein>
    <submittedName>
        <fullName evidence="1">Protein CBG27896</fullName>
    </submittedName>
</protein>
<name>B6IEJ1_CAEBR</name>
<dbReference type="CTD" id="68919345"/>
<proteinExistence type="predicted"/>
<reference evidence="1 2" key="1">
    <citation type="journal article" date="2003" name="PLoS Biol.">
        <title>The genome sequence of Caenorhabditis briggsae: a platform for comparative genomics.</title>
        <authorList>
            <person name="Stein L.D."/>
            <person name="Bao Z."/>
            <person name="Blasiar D."/>
            <person name="Blumenthal T."/>
            <person name="Brent M.R."/>
            <person name="Chen N."/>
            <person name="Chinwalla A."/>
            <person name="Clarke L."/>
            <person name="Clee C."/>
            <person name="Coghlan A."/>
            <person name="Coulson A."/>
            <person name="D'Eustachio P."/>
            <person name="Fitch D.H."/>
            <person name="Fulton L.A."/>
            <person name="Fulton R.E."/>
            <person name="Griffiths-Jones S."/>
            <person name="Harris T.W."/>
            <person name="Hillier L.W."/>
            <person name="Kamath R."/>
            <person name="Kuwabara P.E."/>
            <person name="Mardis E.R."/>
            <person name="Marra M.A."/>
            <person name="Miner T.L."/>
            <person name="Minx P."/>
            <person name="Mullikin J.C."/>
            <person name="Plumb R.W."/>
            <person name="Rogers J."/>
            <person name="Schein J.E."/>
            <person name="Sohrmann M."/>
            <person name="Spieth J."/>
            <person name="Stajich J.E."/>
            <person name="Wei C."/>
            <person name="Willey D."/>
            <person name="Wilson R.K."/>
            <person name="Durbin R."/>
            <person name="Waterston R.H."/>
        </authorList>
    </citation>
    <scope>NUCLEOTIDE SEQUENCE [LARGE SCALE GENOMIC DNA]</scope>
    <source>
        <strain evidence="1 2">AF16</strain>
    </source>
</reference>
<dbReference type="AlphaFoldDB" id="B6IEJ1"/>
<evidence type="ECO:0000313" key="1">
    <source>
        <dbReference type="EMBL" id="CAR98321.1"/>
    </source>
</evidence>
<sequence>MENAVEVQTMNLTEHILDVLRQAHFVIGQRLQLINQNPNGEQSELYQKLRIQLAFIDEMMRLGRRPLSVEDQVWLKDALKKVSFFE</sequence>
<dbReference type="GeneID" id="68919345"/>
<reference evidence="1 2" key="2">
    <citation type="journal article" date="2011" name="PLoS Genet.">
        <title>Caenorhabditis briggsae recombinant inbred line genotypes reveal inter-strain incompatibility and the evolution of recombination.</title>
        <authorList>
            <person name="Ross J.A."/>
            <person name="Koboldt D.C."/>
            <person name="Staisch J.E."/>
            <person name="Chamberlin H.M."/>
            <person name="Gupta B.P."/>
            <person name="Miller R.D."/>
            <person name="Baird S.E."/>
            <person name="Haag E.S."/>
        </authorList>
    </citation>
    <scope>NUCLEOTIDE SEQUENCE [LARGE SCALE GENOMIC DNA]</scope>
    <source>
        <strain evidence="1 2">AF16</strain>
    </source>
</reference>
<organism evidence="1 2">
    <name type="scientific">Caenorhabditis briggsae</name>
    <dbReference type="NCBI Taxonomy" id="6238"/>
    <lineage>
        <taxon>Eukaryota</taxon>
        <taxon>Metazoa</taxon>
        <taxon>Ecdysozoa</taxon>
        <taxon>Nematoda</taxon>
        <taxon>Chromadorea</taxon>
        <taxon>Rhabditida</taxon>
        <taxon>Rhabditina</taxon>
        <taxon>Rhabditomorpha</taxon>
        <taxon>Rhabditoidea</taxon>
        <taxon>Rhabditidae</taxon>
        <taxon>Peloderinae</taxon>
        <taxon>Caenorhabditis</taxon>
    </lineage>
</organism>
<dbReference type="OMA" id="ERTRMWH"/>
<dbReference type="InParanoid" id="B6IEJ1"/>
<accession>B6IEJ1</accession>
<dbReference type="HOGENOM" id="CLU_2499933_0_0_1"/>
<dbReference type="Proteomes" id="UP000008549">
    <property type="component" value="Unassembled WGS sequence"/>
</dbReference>
<dbReference type="EMBL" id="HE601409">
    <property type="protein sequence ID" value="CAR98321.1"/>
    <property type="molecule type" value="Genomic_DNA"/>
</dbReference>
<gene>
    <name evidence="1 3" type="ORF">CBG27896</name>
    <name evidence="1" type="ORF">CBG_27896</name>
</gene>